<proteinExistence type="predicted"/>
<dbReference type="Proteomes" id="UP001249851">
    <property type="component" value="Unassembled WGS sequence"/>
</dbReference>
<evidence type="ECO:0000313" key="1">
    <source>
        <dbReference type="EMBL" id="KAK2555715.1"/>
    </source>
</evidence>
<name>A0AAD9Q7F0_ACRCE</name>
<organism evidence="1 2">
    <name type="scientific">Acropora cervicornis</name>
    <name type="common">Staghorn coral</name>
    <dbReference type="NCBI Taxonomy" id="6130"/>
    <lineage>
        <taxon>Eukaryota</taxon>
        <taxon>Metazoa</taxon>
        <taxon>Cnidaria</taxon>
        <taxon>Anthozoa</taxon>
        <taxon>Hexacorallia</taxon>
        <taxon>Scleractinia</taxon>
        <taxon>Astrocoeniina</taxon>
        <taxon>Acroporidae</taxon>
        <taxon>Acropora</taxon>
    </lineage>
</organism>
<accession>A0AAD9Q7F0</accession>
<gene>
    <name evidence="1" type="ORF">P5673_022756</name>
</gene>
<keyword evidence="2" id="KW-1185">Reference proteome</keyword>
<reference evidence="1" key="1">
    <citation type="journal article" date="2023" name="G3 (Bethesda)">
        <title>Whole genome assembly and annotation of the endangered Caribbean coral Acropora cervicornis.</title>
        <authorList>
            <person name="Selwyn J.D."/>
            <person name="Vollmer S.V."/>
        </authorList>
    </citation>
    <scope>NUCLEOTIDE SEQUENCE</scope>
    <source>
        <strain evidence="1">K2</strain>
    </source>
</reference>
<protein>
    <submittedName>
        <fullName evidence="1">Uncharacterized protein</fullName>
    </submittedName>
</protein>
<reference evidence="1" key="2">
    <citation type="journal article" date="2023" name="Science">
        <title>Genomic signatures of disease resistance in endangered staghorn corals.</title>
        <authorList>
            <person name="Vollmer S.V."/>
            <person name="Selwyn J.D."/>
            <person name="Despard B.A."/>
            <person name="Roesel C.L."/>
        </authorList>
    </citation>
    <scope>NUCLEOTIDE SEQUENCE</scope>
    <source>
        <strain evidence="1">K2</strain>
    </source>
</reference>
<dbReference type="EMBL" id="JARQWQ010000061">
    <property type="protein sequence ID" value="KAK2555715.1"/>
    <property type="molecule type" value="Genomic_DNA"/>
</dbReference>
<feature type="non-terminal residue" evidence="1">
    <location>
        <position position="91"/>
    </location>
</feature>
<dbReference type="Gene3D" id="1.10.10.60">
    <property type="entry name" value="Homeodomain-like"/>
    <property type="match status" value="1"/>
</dbReference>
<comment type="caution">
    <text evidence="1">The sequence shown here is derived from an EMBL/GenBank/DDBJ whole genome shotgun (WGS) entry which is preliminary data.</text>
</comment>
<sequence>MEKRSRISDVQRGILERLYEGGMVGTGAMYKEMVLKAATDTGLTKAQKWIGNQRRKRPQESSLVQDATLKRIKGVRGPNSYNLFCAEFFKT</sequence>
<evidence type="ECO:0000313" key="2">
    <source>
        <dbReference type="Proteomes" id="UP001249851"/>
    </source>
</evidence>
<dbReference type="AlphaFoldDB" id="A0AAD9Q7F0"/>